<dbReference type="GO" id="GO:0032259">
    <property type="term" value="P:methylation"/>
    <property type="evidence" value="ECO:0007669"/>
    <property type="project" value="UniProtKB-KW"/>
</dbReference>
<proteinExistence type="inferred from homology"/>
<gene>
    <name evidence="5" type="ORF">M378DRAFT_168221</name>
</gene>
<keyword evidence="3" id="KW-0808">Transferase</keyword>
<dbReference type="CDD" id="cd02440">
    <property type="entry name" value="AdoMet_MTases"/>
    <property type="match status" value="1"/>
</dbReference>
<dbReference type="STRING" id="946122.A0A0C2WFX2"/>
<keyword evidence="2" id="KW-0489">Methyltransferase</keyword>
<dbReference type="OrthoDB" id="10027013at2759"/>
<evidence type="ECO:0000256" key="2">
    <source>
        <dbReference type="ARBA" id="ARBA00022603"/>
    </source>
</evidence>
<dbReference type="Pfam" id="PF08241">
    <property type="entry name" value="Methyltransf_11"/>
    <property type="match status" value="1"/>
</dbReference>
<dbReference type="PANTHER" id="PTHR44942">
    <property type="entry name" value="METHYLTRANSF_11 DOMAIN-CONTAINING PROTEIN"/>
    <property type="match status" value="1"/>
</dbReference>
<reference evidence="5 6" key="1">
    <citation type="submission" date="2014-04" db="EMBL/GenBank/DDBJ databases">
        <title>Evolutionary Origins and Diversification of the Mycorrhizal Mutualists.</title>
        <authorList>
            <consortium name="DOE Joint Genome Institute"/>
            <consortium name="Mycorrhizal Genomics Consortium"/>
            <person name="Kohler A."/>
            <person name="Kuo A."/>
            <person name="Nagy L.G."/>
            <person name="Floudas D."/>
            <person name="Copeland A."/>
            <person name="Barry K.W."/>
            <person name="Cichocki N."/>
            <person name="Veneault-Fourrey C."/>
            <person name="LaButti K."/>
            <person name="Lindquist E.A."/>
            <person name="Lipzen A."/>
            <person name="Lundell T."/>
            <person name="Morin E."/>
            <person name="Murat C."/>
            <person name="Riley R."/>
            <person name="Ohm R."/>
            <person name="Sun H."/>
            <person name="Tunlid A."/>
            <person name="Henrissat B."/>
            <person name="Grigoriev I.V."/>
            <person name="Hibbett D.S."/>
            <person name="Martin F."/>
        </authorList>
    </citation>
    <scope>NUCLEOTIDE SEQUENCE [LARGE SCALE GENOMIC DNA]</scope>
    <source>
        <strain evidence="5 6">Koide BX008</strain>
    </source>
</reference>
<sequence length="381" mass="42345">MATFAQTTFNATIYSSARPTYPGKLFERIFDYHRRSPDAKFSLAIDLGCGTGQATRHLAPFSRILAVDPSEAMLSTARTTFSAPPWKDKVDFAQGSGEDLASIGVEDSSVDLMIAAQSAHWFDWNKVWPETRRVLKKGGCAAFWIYSEFALSSYPSLSPLITQYAQGTDPKTSLGPHFERPGRTILENHLLDVPLPSSVLPPSTSPSHSDPTGCGLGDVERAFFTGTTPPPSFNLPPSTIAPRLGFATRNTPHLPSGVPQVKVEHNPVILLKPMTWLDLMTYLRSWSALHNYFKKYPEDREKETDRRFLEDDLKALEQGKEKENGKLDHAAVEELGIDKGDIAIRFWKDLRERVSEAGGKSGLLDVVGVEWPIAMILVRRM</sequence>
<dbReference type="EMBL" id="KN818300">
    <property type="protein sequence ID" value="KIL60337.1"/>
    <property type="molecule type" value="Genomic_DNA"/>
</dbReference>
<dbReference type="HOGENOM" id="CLU_049344_1_1_1"/>
<accession>A0A0C2WFX2</accession>
<feature type="domain" description="Methyltransferase type 11" evidence="4">
    <location>
        <begin position="46"/>
        <end position="142"/>
    </location>
</feature>
<protein>
    <recommendedName>
        <fullName evidence="4">Methyltransferase type 11 domain-containing protein</fullName>
    </recommendedName>
</protein>
<organism evidence="5 6">
    <name type="scientific">Amanita muscaria (strain Koide BX008)</name>
    <dbReference type="NCBI Taxonomy" id="946122"/>
    <lineage>
        <taxon>Eukaryota</taxon>
        <taxon>Fungi</taxon>
        <taxon>Dikarya</taxon>
        <taxon>Basidiomycota</taxon>
        <taxon>Agaricomycotina</taxon>
        <taxon>Agaricomycetes</taxon>
        <taxon>Agaricomycetidae</taxon>
        <taxon>Agaricales</taxon>
        <taxon>Pluteineae</taxon>
        <taxon>Amanitaceae</taxon>
        <taxon>Amanita</taxon>
    </lineage>
</organism>
<evidence type="ECO:0000313" key="6">
    <source>
        <dbReference type="Proteomes" id="UP000054549"/>
    </source>
</evidence>
<dbReference type="PANTHER" id="PTHR44942:SF4">
    <property type="entry name" value="METHYLTRANSFERASE TYPE 11 DOMAIN-CONTAINING PROTEIN"/>
    <property type="match status" value="1"/>
</dbReference>
<dbReference type="Gene3D" id="3.40.50.150">
    <property type="entry name" value="Vaccinia Virus protein VP39"/>
    <property type="match status" value="1"/>
</dbReference>
<comment type="similarity">
    <text evidence="1">Belongs to the methyltransferase superfamily.</text>
</comment>
<dbReference type="InterPro" id="IPR051052">
    <property type="entry name" value="Diverse_substrate_MTase"/>
</dbReference>
<keyword evidence="6" id="KW-1185">Reference proteome</keyword>
<dbReference type="AlphaFoldDB" id="A0A0C2WFX2"/>
<evidence type="ECO:0000256" key="1">
    <source>
        <dbReference type="ARBA" id="ARBA00008361"/>
    </source>
</evidence>
<dbReference type="GO" id="GO:0008757">
    <property type="term" value="F:S-adenosylmethionine-dependent methyltransferase activity"/>
    <property type="evidence" value="ECO:0007669"/>
    <property type="project" value="InterPro"/>
</dbReference>
<evidence type="ECO:0000256" key="3">
    <source>
        <dbReference type="ARBA" id="ARBA00022679"/>
    </source>
</evidence>
<name>A0A0C2WFX2_AMAMK</name>
<dbReference type="InParanoid" id="A0A0C2WFX2"/>
<evidence type="ECO:0000259" key="4">
    <source>
        <dbReference type="Pfam" id="PF08241"/>
    </source>
</evidence>
<dbReference type="InterPro" id="IPR013216">
    <property type="entry name" value="Methyltransf_11"/>
</dbReference>
<evidence type="ECO:0000313" key="5">
    <source>
        <dbReference type="EMBL" id="KIL60337.1"/>
    </source>
</evidence>
<dbReference type="SUPFAM" id="SSF53335">
    <property type="entry name" value="S-adenosyl-L-methionine-dependent methyltransferases"/>
    <property type="match status" value="1"/>
</dbReference>
<dbReference type="InterPro" id="IPR029063">
    <property type="entry name" value="SAM-dependent_MTases_sf"/>
</dbReference>
<dbReference type="Proteomes" id="UP000054549">
    <property type="component" value="Unassembled WGS sequence"/>
</dbReference>